<dbReference type="PROSITE" id="PS00194">
    <property type="entry name" value="THIOREDOXIN_1"/>
    <property type="match status" value="3"/>
</dbReference>
<dbReference type="Pfam" id="PF13848">
    <property type="entry name" value="Thioredoxin_6"/>
    <property type="match status" value="1"/>
</dbReference>
<evidence type="ECO:0000256" key="12">
    <source>
        <dbReference type="PIRSR" id="PIRSR605792-51"/>
    </source>
</evidence>
<dbReference type="GO" id="GO:0034976">
    <property type="term" value="P:response to endoplasmic reticulum stress"/>
    <property type="evidence" value="ECO:0007669"/>
    <property type="project" value="TreeGrafter"/>
</dbReference>
<dbReference type="PRINTS" id="PR00421">
    <property type="entry name" value="THIOREDOXIN"/>
</dbReference>
<dbReference type="FunFam" id="3.40.30.10:FF:000027">
    <property type="entry name" value="protein disulfide-isomerase A2"/>
    <property type="match status" value="1"/>
</dbReference>
<evidence type="ECO:0000256" key="15">
    <source>
        <dbReference type="SAM" id="MobiDB-lite"/>
    </source>
</evidence>
<dbReference type="SUPFAM" id="SSF52833">
    <property type="entry name" value="Thioredoxin-like"/>
    <property type="match status" value="4"/>
</dbReference>
<feature type="chain" id="PRO_5041779706" description="Protein disulfide-isomerase" evidence="14">
    <location>
        <begin position="24"/>
        <end position="642"/>
    </location>
</feature>
<comment type="caution">
    <text evidence="17">The sequence shown here is derived from an EMBL/GenBank/DDBJ whole genome shotgun (WGS) entry which is preliminary data.</text>
</comment>
<evidence type="ECO:0000313" key="18">
    <source>
        <dbReference type="Proteomes" id="UP001249851"/>
    </source>
</evidence>
<feature type="region of interest" description="Disordered" evidence="15">
    <location>
        <begin position="25"/>
        <end position="54"/>
    </location>
</feature>
<evidence type="ECO:0000256" key="8">
    <source>
        <dbReference type="ARBA" id="ARBA00023157"/>
    </source>
</evidence>
<keyword evidence="7" id="KW-0007">Acetylation</keyword>
<dbReference type="CDD" id="cd02995">
    <property type="entry name" value="PDI_a_PDI_a'_C"/>
    <property type="match status" value="1"/>
</dbReference>
<comment type="subunit">
    <text evidence="11">Part of a large chaperone multiprotein complex comprising DNAJB11, HSP90B1, HSPA5, HYOU, PDIA2, PDIA4, PDIA6, PPIB, SDF2L1, UGGT1 and very small amounts of ERP29, but not, or at very low levels, CALR nor CANX. Component of a complex containing at least CRELD2, MANF, MATN3 and PDIA4.</text>
</comment>
<dbReference type="AlphaFoldDB" id="A0AAD9QZS1"/>
<comment type="subcellular location">
    <subcellularLocation>
        <location evidence="2">Endoplasmic reticulum lumen</location>
    </subcellularLocation>
</comment>
<reference evidence="17" key="2">
    <citation type="journal article" date="2023" name="Science">
        <title>Genomic signatures of disease resistance in endangered staghorn corals.</title>
        <authorList>
            <person name="Vollmer S.V."/>
            <person name="Selwyn J.D."/>
            <person name="Despard B.A."/>
            <person name="Roesel C.L."/>
        </authorList>
    </citation>
    <scope>NUCLEOTIDE SEQUENCE</scope>
    <source>
        <strain evidence="17">K2</strain>
    </source>
</reference>
<dbReference type="InterPro" id="IPR005792">
    <property type="entry name" value="Prot_disulphide_isomerase"/>
</dbReference>
<evidence type="ECO:0000256" key="9">
    <source>
        <dbReference type="ARBA" id="ARBA00023235"/>
    </source>
</evidence>
<dbReference type="NCBIfam" id="TIGR01130">
    <property type="entry name" value="ER_PDI_fam"/>
    <property type="match status" value="1"/>
</dbReference>
<dbReference type="FunFam" id="3.40.30.10:FF:000067">
    <property type="entry name" value="Protein disulfide-isomerase A4"/>
    <property type="match status" value="1"/>
</dbReference>
<feature type="disulfide bond" description="Redox-active" evidence="12">
    <location>
        <begin position="553"/>
        <end position="556"/>
    </location>
</feature>
<dbReference type="PROSITE" id="PS51352">
    <property type="entry name" value="THIOREDOXIN_2"/>
    <property type="match status" value="3"/>
</dbReference>
<keyword evidence="6" id="KW-0256">Endoplasmic reticulum</keyword>
<comment type="similarity">
    <text evidence="3 13">Belongs to the protein disulfide isomerase family.</text>
</comment>
<sequence>METRRVLAILLLSIAFSATLSLGDETEETASEADSSENEAVTEETVDENANVDDEVKEEDDVLVLTTKTFDSVVNDKDVILVEFYAPWCGHCKSLAPEYAKAAKKMKERTPPVPFAKVDATVETDLAQKYDISGYPTLKIFRKGTAYEYDGPRVEEGIVKYMEEQADPNWKPPPEAVITLTKDNFTDVISRESLMLVEFYAPWCGHCKQLAPEYEKAAKMLKEDDPPILLAKVDATVESELAQQYDVQGYPTMKVFRKGKASEYKGKRDQHGIASYMREQVGPSSKILTSLKALTDFMKERDDEVIVGFFENESDKLLEQYLEANNDIRNDYSFAHTFDPAAKKHFGIKGSSIVLFHPEQFRSKFEDKHIVFKGKDPTPADLQKFYEDKRTPLVGEMNRGNQHTKYSKRPLCVVFYDVDFGFEQRTATQFWRKKVLQVANDHRDVTFAIADEQSFMEELKDFALDDSGEEVNVGCFDDKDKKYRMDPDEEFDEDSLRDFVENFKEGNIKPQVKSQPAPKKNAGPVAVVVGKTFEEIVLDSKKDVLIELYAPWCGHCKELEPTYKKLGKKFKDEPNVVIAKMDATANDAPPAYKAEGFPTILFAPANDKKNPVKYEGNRDLESLVKFVKEKATVSLRKAKDEL</sequence>
<dbReference type="FunFam" id="3.40.30.10:FF:000077">
    <property type="entry name" value="Protein disulfide-isomerase"/>
    <property type="match status" value="1"/>
</dbReference>
<dbReference type="Gene3D" id="3.40.30.10">
    <property type="entry name" value="Glutaredoxin"/>
    <property type="match status" value="5"/>
</dbReference>
<evidence type="ECO:0000256" key="2">
    <source>
        <dbReference type="ARBA" id="ARBA00004319"/>
    </source>
</evidence>
<evidence type="ECO:0000256" key="6">
    <source>
        <dbReference type="ARBA" id="ARBA00022824"/>
    </source>
</evidence>
<protein>
    <recommendedName>
        <fullName evidence="14">Protein disulfide-isomerase</fullName>
        <ecNumber evidence="14">5.3.4.1</ecNumber>
    </recommendedName>
</protein>
<organism evidence="17 18">
    <name type="scientific">Acropora cervicornis</name>
    <name type="common">Staghorn coral</name>
    <dbReference type="NCBI Taxonomy" id="6130"/>
    <lineage>
        <taxon>Eukaryota</taxon>
        <taxon>Metazoa</taxon>
        <taxon>Cnidaria</taxon>
        <taxon>Anthozoa</taxon>
        <taxon>Hexacorallia</taxon>
        <taxon>Scleractinia</taxon>
        <taxon>Astrocoeniina</taxon>
        <taxon>Acroporidae</taxon>
        <taxon>Acropora</taxon>
    </lineage>
</organism>
<dbReference type="InterPro" id="IPR017937">
    <property type="entry name" value="Thioredoxin_CS"/>
</dbReference>
<evidence type="ECO:0000256" key="3">
    <source>
        <dbReference type="ARBA" id="ARBA00006347"/>
    </source>
</evidence>
<dbReference type="InterPro" id="IPR013766">
    <property type="entry name" value="Thioredoxin_domain"/>
</dbReference>
<dbReference type="GO" id="GO:0005788">
    <property type="term" value="C:endoplasmic reticulum lumen"/>
    <property type="evidence" value="ECO:0007669"/>
    <property type="project" value="UniProtKB-SubCell"/>
</dbReference>
<dbReference type="EC" id="5.3.4.1" evidence="14"/>
<feature type="domain" description="Thioredoxin" evidence="16">
    <location>
        <begin position="503"/>
        <end position="632"/>
    </location>
</feature>
<keyword evidence="9 14" id="KW-0413">Isomerase</keyword>
<dbReference type="Pfam" id="PF00085">
    <property type="entry name" value="Thioredoxin"/>
    <property type="match status" value="3"/>
</dbReference>
<evidence type="ECO:0000256" key="11">
    <source>
        <dbReference type="ARBA" id="ARBA00066008"/>
    </source>
</evidence>
<evidence type="ECO:0000256" key="7">
    <source>
        <dbReference type="ARBA" id="ARBA00022990"/>
    </source>
</evidence>
<keyword evidence="10 12" id="KW-0676">Redox-active center</keyword>
<evidence type="ECO:0000256" key="5">
    <source>
        <dbReference type="ARBA" id="ARBA00022737"/>
    </source>
</evidence>
<comment type="catalytic activity">
    <reaction evidence="1 14">
        <text>Catalyzes the rearrangement of -S-S- bonds in proteins.</text>
        <dbReference type="EC" id="5.3.4.1"/>
    </reaction>
</comment>
<keyword evidence="8 12" id="KW-1015">Disulfide bond</keyword>
<evidence type="ECO:0000256" key="10">
    <source>
        <dbReference type="ARBA" id="ARBA00023284"/>
    </source>
</evidence>
<dbReference type="GO" id="GO:0003756">
    <property type="term" value="F:protein disulfide isomerase activity"/>
    <property type="evidence" value="ECO:0007669"/>
    <property type="project" value="UniProtKB-EC"/>
</dbReference>
<dbReference type="FunFam" id="3.40.30.10:FF:000076">
    <property type="entry name" value="Protein disulfide-isomerase A4"/>
    <property type="match status" value="1"/>
</dbReference>
<gene>
    <name evidence="17" type="ORF">P5673_005133</name>
</gene>
<dbReference type="GO" id="GO:0006457">
    <property type="term" value="P:protein folding"/>
    <property type="evidence" value="ECO:0007669"/>
    <property type="project" value="TreeGrafter"/>
</dbReference>
<name>A0AAD9QZS1_ACRCE</name>
<evidence type="ECO:0000256" key="13">
    <source>
        <dbReference type="RuleBase" id="RU004208"/>
    </source>
</evidence>
<evidence type="ECO:0000256" key="4">
    <source>
        <dbReference type="ARBA" id="ARBA00022729"/>
    </source>
</evidence>
<dbReference type="InterPro" id="IPR036249">
    <property type="entry name" value="Thioredoxin-like_sf"/>
</dbReference>
<evidence type="ECO:0000313" key="17">
    <source>
        <dbReference type="EMBL" id="KAK2570342.1"/>
    </source>
</evidence>
<dbReference type="PANTHER" id="PTHR18929:SF210">
    <property type="entry name" value="PROTEIN DISULFIDE-ISOMERASE A4"/>
    <property type="match status" value="1"/>
</dbReference>
<keyword evidence="18" id="KW-1185">Reference proteome</keyword>
<feature type="domain" description="Thioredoxin" evidence="16">
    <location>
        <begin position="35"/>
        <end position="167"/>
    </location>
</feature>
<accession>A0AAD9QZS1</accession>
<dbReference type="NCBIfam" id="TIGR01126">
    <property type="entry name" value="pdi_dom"/>
    <property type="match status" value="3"/>
</dbReference>
<evidence type="ECO:0000259" key="16">
    <source>
        <dbReference type="PROSITE" id="PS51352"/>
    </source>
</evidence>
<dbReference type="FunFam" id="3.40.30.10:FF:000017">
    <property type="entry name" value="Protein disulfide-isomerase A4"/>
    <property type="match status" value="1"/>
</dbReference>
<feature type="disulfide bond" description="Redox-active" evidence="12">
    <location>
        <begin position="204"/>
        <end position="207"/>
    </location>
</feature>
<feature type="signal peptide" evidence="14">
    <location>
        <begin position="1"/>
        <end position="23"/>
    </location>
</feature>
<reference evidence="17" key="1">
    <citation type="journal article" date="2023" name="G3 (Bethesda)">
        <title>Whole genome assembly and annotation of the endangered Caribbean coral Acropora cervicornis.</title>
        <authorList>
            <person name="Selwyn J.D."/>
            <person name="Vollmer S.V."/>
        </authorList>
    </citation>
    <scope>NUCLEOTIDE SEQUENCE</scope>
    <source>
        <strain evidence="17">K2</strain>
    </source>
</reference>
<evidence type="ECO:0000256" key="1">
    <source>
        <dbReference type="ARBA" id="ARBA00001182"/>
    </source>
</evidence>
<dbReference type="CDD" id="cd02961">
    <property type="entry name" value="PDI_a_family"/>
    <property type="match status" value="2"/>
</dbReference>
<keyword evidence="4 14" id="KW-0732">Signal</keyword>
<feature type="domain" description="Thioredoxin" evidence="16">
    <location>
        <begin position="169"/>
        <end position="282"/>
    </location>
</feature>
<evidence type="ECO:0000256" key="14">
    <source>
        <dbReference type="RuleBase" id="RU361130"/>
    </source>
</evidence>
<dbReference type="Proteomes" id="UP001249851">
    <property type="component" value="Unassembled WGS sequence"/>
</dbReference>
<dbReference type="InterPro" id="IPR005788">
    <property type="entry name" value="PDI_thioredoxin-like_dom"/>
</dbReference>
<proteinExistence type="inferred from homology"/>
<dbReference type="GO" id="GO:0009986">
    <property type="term" value="C:cell surface"/>
    <property type="evidence" value="ECO:0007669"/>
    <property type="project" value="TreeGrafter"/>
</dbReference>
<keyword evidence="5" id="KW-0677">Repeat</keyword>
<dbReference type="PANTHER" id="PTHR18929">
    <property type="entry name" value="PROTEIN DISULFIDE ISOMERASE"/>
    <property type="match status" value="1"/>
</dbReference>
<dbReference type="EMBL" id="JARQWQ010000008">
    <property type="protein sequence ID" value="KAK2570342.1"/>
    <property type="molecule type" value="Genomic_DNA"/>
</dbReference>